<reference evidence="2 3" key="1">
    <citation type="submission" date="2020-05" db="EMBL/GenBank/DDBJ databases">
        <title>Genomic Encyclopedia of Type Strains, Phase III (KMG-III): the genomes of soil and plant-associated and newly described type strains.</title>
        <authorList>
            <person name="Whitman W."/>
        </authorList>
    </citation>
    <scope>NUCLEOTIDE SEQUENCE [LARGE SCALE GENOMIC DNA]</scope>
    <source>
        <strain evidence="2 3">KCTC 19046</strain>
    </source>
</reference>
<dbReference type="RefSeq" id="WP_171784397.1">
    <property type="nucleotide sequence ID" value="NZ_BAAAML010000012.1"/>
</dbReference>
<organism evidence="2 3">
    <name type="scientific">Isoptericola halotolerans</name>
    <dbReference type="NCBI Taxonomy" id="300560"/>
    <lineage>
        <taxon>Bacteria</taxon>
        <taxon>Bacillati</taxon>
        <taxon>Actinomycetota</taxon>
        <taxon>Actinomycetes</taxon>
        <taxon>Micrococcales</taxon>
        <taxon>Promicromonosporaceae</taxon>
        <taxon>Isoptericola</taxon>
    </lineage>
</organism>
<name>A0ABX2A5T8_9MICO</name>
<proteinExistence type="predicted"/>
<sequence>MTAHDTHQHAEADRRSQPATPELTLQDACDWLHREGLVPTERIEGVVEDGEVYDLTAWESRVKAEALRDAALVVNDQGDSWTLYDRAERIQRGEDL</sequence>
<keyword evidence="3" id="KW-1185">Reference proteome</keyword>
<dbReference type="EMBL" id="JABEZU010000003">
    <property type="protein sequence ID" value="NOV98183.1"/>
    <property type="molecule type" value="Genomic_DNA"/>
</dbReference>
<feature type="region of interest" description="Disordered" evidence="1">
    <location>
        <begin position="1"/>
        <end position="22"/>
    </location>
</feature>
<evidence type="ECO:0000313" key="2">
    <source>
        <dbReference type="EMBL" id="NOV98183.1"/>
    </source>
</evidence>
<accession>A0ABX2A5T8</accession>
<comment type="caution">
    <text evidence="2">The sequence shown here is derived from an EMBL/GenBank/DDBJ whole genome shotgun (WGS) entry which is preliminary data.</text>
</comment>
<evidence type="ECO:0000256" key="1">
    <source>
        <dbReference type="SAM" id="MobiDB-lite"/>
    </source>
</evidence>
<dbReference type="Proteomes" id="UP000757540">
    <property type="component" value="Unassembled WGS sequence"/>
</dbReference>
<evidence type="ECO:0000313" key="3">
    <source>
        <dbReference type="Proteomes" id="UP000757540"/>
    </source>
</evidence>
<protein>
    <submittedName>
        <fullName evidence="2">Uncharacterized protein</fullName>
    </submittedName>
</protein>
<feature type="compositionally biased region" description="Basic and acidic residues" evidence="1">
    <location>
        <begin position="1"/>
        <end position="16"/>
    </location>
</feature>
<gene>
    <name evidence="2" type="ORF">HDG69_002768</name>
</gene>